<dbReference type="Gene3D" id="3.40.50.150">
    <property type="entry name" value="Vaccinia Virus protein VP39"/>
    <property type="match status" value="1"/>
</dbReference>
<dbReference type="EMBL" id="CAXKWB010044695">
    <property type="protein sequence ID" value="CAL4161153.1"/>
    <property type="molecule type" value="Genomic_DNA"/>
</dbReference>
<dbReference type="Pfam" id="PF10294">
    <property type="entry name" value="Methyltransf_16"/>
    <property type="match status" value="1"/>
</dbReference>
<proteinExistence type="predicted"/>
<gene>
    <name evidence="1" type="ORF">MNOR_LOCUS32599</name>
</gene>
<reference evidence="1 2" key="1">
    <citation type="submission" date="2024-05" db="EMBL/GenBank/DDBJ databases">
        <authorList>
            <person name="Wallberg A."/>
        </authorList>
    </citation>
    <scope>NUCLEOTIDE SEQUENCE [LARGE SCALE GENOMIC DNA]</scope>
</reference>
<organism evidence="1 2">
    <name type="scientific">Meganyctiphanes norvegica</name>
    <name type="common">Northern krill</name>
    <name type="synonym">Thysanopoda norvegica</name>
    <dbReference type="NCBI Taxonomy" id="48144"/>
    <lineage>
        <taxon>Eukaryota</taxon>
        <taxon>Metazoa</taxon>
        <taxon>Ecdysozoa</taxon>
        <taxon>Arthropoda</taxon>
        <taxon>Crustacea</taxon>
        <taxon>Multicrustacea</taxon>
        <taxon>Malacostraca</taxon>
        <taxon>Eumalacostraca</taxon>
        <taxon>Eucarida</taxon>
        <taxon>Euphausiacea</taxon>
        <taxon>Euphausiidae</taxon>
        <taxon>Meganyctiphanes</taxon>
    </lineage>
</organism>
<comment type="caution">
    <text evidence="1">The sequence shown here is derived from an EMBL/GenBank/DDBJ whole genome shotgun (WGS) entry which is preliminary data.</text>
</comment>
<evidence type="ECO:0000313" key="1">
    <source>
        <dbReference type="EMBL" id="CAL4161153.1"/>
    </source>
</evidence>
<dbReference type="AlphaFoldDB" id="A0AAV2S809"/>
<name>A0AAV2S809_MEGNR</name>
<sequence>PSFSVQVLQVDWRSPPRLPPVDVVIGSDIVYCHDLIPPLVTLIKSLLNGDAFDEKENGDQNPRGREAFIACTRRSRETIEVFTLELSKQELEYEVFHQAFLNKEEAIFETNETYHPIKIYRISLPK</sequence>
<dbReference type="InterPro" id="IPR019410">
    <property type="entry name" value="Methyltransf_16"/>
</dbReference>
<evidence type="ECO:0000313" key="2">
    <source>
        <dbReference type="Proteomes" id="UP001497623"/>
    </source>
</evidence>
<dbReference type="Proteomes" id="UP001497623">
    <property type="component" value="Unassembled WGS sequence"/>
</dbReference>
<protein>
    <submittedName>
        <fullName evidence="1">Uncharacterized protein</fullName>
    </submittedName>
</protein>
<feature type="non-terminal residue" evidence="1">
    <location>
        <position position="1"/>
    </location>
</feature>
<accession>A0AAV2S809</accession>
<keyword evidence="2" id="KW-1185">Reference proteome</keyword>
<dbReference type="InterPro" id="IPR029063">
    <property type="entry name" value="SAM-dependent_MTases_sf"/>
</dbReference>